<dbReference type="AlphaFoldDB" id="A0A6J6B6J5"/>
<keyword evidence="1" id="KW-1133">Transmembrane helix</keyword>
<accession>A0A6J6B6J5</accession>
<feature type="transmembrane region" description="Helical" evidence="1">
    <location>
        <begin position="94"/>
        <end position="114"/>
    </location>
</feature>
<dbReference type="EMBL" id="CAEZSJ010000023">
    <property type="protein sequence ID" value="CAB4534317.1"/>
    <property type="molecule type" value="Genomic_DNA"/>
</dbReference>
<feature type="domain" description="DUF4395" evidence="2">
    <location>
        <begin position="16"/>
        <end position="145"/>
    </location>
</feature>
<evidence type="ECO:0000313" key="3">
    <source>
        <dbReference type="EMBL" id="CAB4534317.1"/>
    </source>
</evidence>
<evidence type="ECO:0000259" key="2">
    <source>
        <dbReference type="Pfam" id="PF14340"/>
    </source>
</evidence>
<dbReference type="Pfam" id="PF14340">
    <property type="entry name" value="DUF4395"/>
    <property type="match status" value="1"/>
</dbReference>
<keyword evidence="1" id="KW-0472">Membrane</keyword>
<feature type="transmembrane region" description="Helical" evidence="1">
    <location>
        <begin position="44"/>
        <end position="67"/>
    </location>
</feature>
<feature type="transmembrane region" description="Helical" evidence="1">
    <location>
        <begin position="120"/>
        <end position="143"/>
    </location>
</feature>
<proteinExistence type="predicted"/>
<reference evidence="3" key="1">
    <citation type="submission" date="2020-05" db="EMBL/GenBank/DDBJ databases">
        <authorList>
            <person name="Chiriac C."/>
            <person name="Salcher M."/>
            <person name="Ghai R."/>
            <person name="Kavagutti S V."/>
        </authorList>
    </citation>
    <scope>NUCLEOTIDE SEQUENCE</scope>
</reference>
<feature type="transmembrane region" description="Helical" evidence="1">
    <location>
        <begin position="21"/>
        <end position="38"/>
    </location>
</feature>
<keyword evidence="1" id="KW-0812">Transmembrane</keyword>
<organism evidence="3">
    <name type="scientific">freshwater metagenome</name>
    <dbReference type="NCBI Taxonomy" id="449393"/>
    <lineage>
        <taxon>unclassified sequences</taxon>
        <taxon>metagenomes</taxon>
        <taxon>ecological metagenomes</taxon>
    </lineage>
</organism>
<sequence>MAVINQTSSTTKAKLIDARGPRFSAAITTLVLAAALVTQSAALIALQLVVFAIGAFAGPAKTPYAFLYKKFVKPKLKGEVPTEDARPPQFAQSVGLVFAIVALAGSLLSIPALFTVAVGFALAAAFLNAVFNFCLGCEIYLIAVRIFKK</sequence>
<evidence type="ECO:0000256" key="1">
    <source>
        <dbReference type="SAM" id="Phobius"/>
    </source>
</evidence>
<gene>
    <name evidence="3" type="ORF">UFOPK1425_00218</name>
</gene>
<protein>
    <submittedName>
        <fullName evidence="3">Unannotated protein</fullName>
    </submittedName>
</protein>
<dbReference type="InterPro" id="IPR025508">
    <property type="entry name" value="DUF4395"/>
</dbReference>
<name>A0A6J6B6J5_9ZZZZ</name>